<dbReference type="AlphaFoldDB" id="A0A1H8QC52"/>
<proteinExistence type="predicted"/>
<evidence type="ECO:0000313" key="3">
    <source>
        <dbReference type="Proteomes" id="UP000182975"/>
    </source>
</evidence>
<sequence length="299" mass="34171">MTDASKPSPKPIAIFERTEKKYVITRRQFDLLMQAIGDKLRDDQYARSTISSLYFDTMEDTLINRSMEKPFYKEKLRIRSYGPAAASDLVFVELKKKFDGIVYKRRVQLPRDLAIAYMQGDVSYREAVRVAASFGALDAEEALSPSKLQTVREIDATIARYPKLRPRIMVVVNRLSLKSIDGSNIRFTFGFNARWRHQNLTFDQGEGGHLIYGEDERNIILEIKCQKAYPLWLVRALSNLRMYPQPCSKIAGAYTALVPVAQVGGKRVPIYQKQPLERIQTKDRYGAPVARRVKGAHCA</sequence>
<dbReference type="GO" id="GO:0006799">
    <property type="term" value="P:polyphosphate biosynthetic process"/>
    <property type="evidence" value="ECO:0007669"/>
    <property type="project" value="UniProtKB-ARBA"/>
</dbReference>
<dbReference type="CDD" id="cd07750">
    <property type="entry name" value="PolyPPase_VTC_like"/>
    <property type="match status" value="1"/>
</dbReference>
<keyword evidence="3" id="KW-1185">Reference proteome</keyword>
<reference evidence="3" key="1">
    <citation type="submission" date="2016-10" db="EMBL/GenBank/DDBJ databases">
        <authorList>
            <person name="Varghese N."/>
        </authorList>
    </citation>
    <scope>NUCLEOTIDE SEQUENCE [LARGE SCALE GENOMIC DNA]</scope>
    <source>
        <strain evidence="3">DSM 21843</strain>
    </source>
</reference>
<accession>A0A1H8QC52</accession>
<organism evidence="2 3">
    <name type="scientific">Denitrobacterium detoxificans</name>
    <dbReference type="NCBI Taxonomy" id="79604"/>
    <lineage>
        <taxon>Bacteria</taxon>
        <taxon>Bacillati</taxon>
        <taxon>Actinomycetota</taxon>
        <taxon>Coriobacteriia</taxon>
        <taxon>Eggerthellales</taxon>
        <taxon>Eggerthellaceae</taxon>
        <taxon>Denitrobacterium</taxon>
    </lineage>
</organism>
<dbReference type="RefSeq" id="WP_066663682.1">
    <property type="nucleotide sequence ID" value="NZ_CP011402.1"/>
</dbReference>
<dbReference type="InterPro" id="IPR042267">
    <property type="entry name" value="VTC_sf"/>
</dbReference>
<feature type="domain" description="VTC" evidence="1">
    <location>
        <begin position="17"/>
        <end position="255"/>
    </location>
</feature>
<evidence type="ECO:0000259" key="1">
    <source>
        <dbReference type="Pfam" id="PF09359"/>
    </source>
</evidence>
<dbReference type="Gene3D" id="3.20.100.30">
    <property type="entry name" value="VTC, catalytic tunnel domain"/>
    <property type="match status" value="1"/>
</dbReference>
<dbReference type="Pfam" id="PF09359">
    <property type="entry name" value="VTC"/>
    <property type="match status" value="1"/>
</dbReference>
<dbReference type="Proteomes" id="UP000182975">
    <property type="component" value="Unassembled WGS sequence"/>
</dbReference>
<evidence type="ECO:0000313" key="2">
    <source>
        <dbReference type="EMBL" id="SEO51504.1"/>
    </source>
</evidence>
<name>A0A1H8QC52_9ACTN</name>
<gene>
    <name evidence="2" type="ORF">SAMN02910314_00412</name>
</gene>
<protein>
    <submittedName>
        <fullName evidence="2">VTC domain-containing protein</fullName>
    </submittedName>
</protein>
<dbReference type="EMBL" id="FOEC01000002">
    <property type="protein sequence ID" value="SEO51504.1"/>
    <property type="molecule type" value="Genomic_DNA"/>
</dbReference>
<dbReference type="InterPro" id="IPR018966">
    <property type="entry name" value="VTC_domain"/>
</dbReference>